<evidence type="ECO:0000256" key="5">
    <source>
        <dbReference type="ARBA" id="ARBA00022692"/>
    </source>
</evidence>
<feature type="signal peptide" evidence="14">
    <location>
        <begin position="1"/>
        <end position="22"/>
    </location>
</feature>
<evidence type="ECO:0000259" key="16">
    <source>
        <dbReference type="Pfam" id="PF07715"/>
    </source>
</evidence>
<dbReference type="GO" id="GO:0009279">
    <property type="term" value="C:cell outer membrane"/>
    <property type="evidence" value="ECO:0007669"/>
    <property type="project" value="UniProtKB-SubCell"/>
</dbReference>
<dbReference type="InterPro" id="IPR012910">
    <property type="entry name" value="Plug_dom"/>
</dbReference>
<dbReference type="STRING" id="62928.azo3556"/>
<dbReference type="InterPro" id="IPR036942">
    <property type="entry name" value="Beta-barrel_TonB_sf"/>
</dbReference>
<keyword evidence="5 11" id="KW-0812">Transmembrane</keyword>
<dbReference type="eggNOG" id="COG4206">
    <property type="taxonomic scope" value="Bacteria"/>
</dbReference>
<keyword evidence="10 11" id="KW-0998">Cell outer membrane</keyword>
<protein>
    <submittedName>
        <fullName evidence="17">TonB-dependent receptor</fullName>
    </submittedName>
</protein>
<feature type="domain" description="TonB-dependent receptor plug" evidence="16">
    <location>
        <begin position="46"/>
        <end position="155"/>
    </location>
</feature>
<evidence type="ECO:0000256" key="11">
    <source>
        <dbReference type="PROSITE-ProRule" id="PRU01360"/>
    </source>
</evidence>
<evidence type="ECO:0000256" key="7">
    <source>
        <dbReference type="ARBA" id="ARBA00023077"/>
    </source>
</evidence>
<gene>
    <name evidence="17" type="ordered locus">azo3556</name>
</gene>
<dbReference type="PANTHER" id="PTHR30069:SF29">
    <property type="entry name" value="HEMOGLOBIN AND HEMOGLOBIN-HAPTOGLOBIN-BINDING PROTEIN 1-RELATED"/>
    <property type="match status" value="1"/>
</dbReference>
<evidence type="ECO:0000256" key="9">
    <source>
        <dbReference type="ARBA" id="ARBA00023170"/>
    </source>
</evidence>
<dbReference type="InterPro" id="IPR039426">
    <property type="entry name" value="TonB-dep_rcpt-like"/>
</dbReference>
<dbReference type="PROSITE" id="PS52016">
    <property type="entry name" value="TONB_DEPENDENT_REC_3"/>
    <property type="match status" value="1"/>
</dbReference>
<proteinExistence type="inferred from homology"/>
<evidence type="ECO:0000313" key="17">
    <source>
        <dbReference type="EMBL" id="CAL96172.1"/>
    </source>
</evidence>
<accession>A1KBG6</accession>
<dbReference type="Gene3D" id="2.40.170.20">
    <property type="entry name" value="TonB-dependent receptor, beta-barrel domain"/>
    <property type="match status" value="1"/>
</dbReference>
<dbReference type="HOGENOM" id="CLU_008287_18_3_4"/>
<dbReference type="InterPro" id="IPR037066">
    <property type="entry name" value="Plug_dom_sf"/>
</dbReference>
<dbReference type="KEGG" id="azo:azo3556"/>
<evidence type="ECO:0000256" key="10">
    <source>
        <dbReference type="ARBA" id="ARBA00023237"/>
    </source>
</evidence>
<feature type="chain" id="PRO_5002636198" evidence="14">
    <location>
        <begin position="23"/>
        <end position="646"/>
    </location>
</feature>
<keyword evidence="18" id="KW-1185">Reference proteome</keyword>
<evidence type="ECO:0000259" key="15">
    <source>
        <dbReference type="Pfam" id="PF00593"/>
    </source>
</evidence>
<evidence type="ECO:0000256" key="3">
    <source>
        <dbReference type="ARBA" id="ARBA00022448"/>
    </source>
</evidence>
<evidence type="ECO:0000256" key="6">
    <source>
        <dbReference type="ARBA" id="ARBA00022729"/>
    </source>
</evidence>
<comment type="subcellular location">
    <subcellularLocation>
        <location evidence="1 11">Cell outer membrane</location>
        <topology evidence="1 11">Multi-pass membrane protein</topology>
    </subcellularLocation>
</comment>
<evidence type="ECO:0000256" key="1">
    <source>
        <dbReference type="ARBA" id="ARBA00004571"/>
    </source>
</evidence>
<dbReference type="Pfam" id="PF07715">
    <property type="entry name" value="Plug"/>
    <property type="match status" value="1"/>
</dbReference>
<sequence>MKFRLVAVAPLCALVCPHPALAQQAAETGIAAPVIVTATRVELKDTEAPYASEVHRREDIERSGASNLVDYLARHSSVQVLPNFGNRFAPSLNMRGYGLADGYQNVVVTVDGRRLNNVDMVPQLLGAVSLADVDRIEITKGSGSVMYGDGATAGTIQIHTRPRDGGSVELYGGSHGGRGGVLSAGLVRERFSISASAERSADDGAADKDASGHRDASQADLWRVSGSAKPVDELRLRLDAGEARIDSRYMGPLTLAQFKDDPAQNNGSLYTHQKFNTRDWGVGADYDLDARWRISVDHRDEARMSEFVQSSWVSDYRYLTDEFSLQYRGDQFSVTGGAQRFDGVRKGMSDDTSKRNTALFVQAQYVFEQLTLSAGARGERVRYQYRPDSGTRLDATERLASWDLGLNYRVDDALSVFGNYNSGYQAPDIDRFFSFDWWTGTTSFNGFIEPARARTLTVGLNHVTAANRLKLSLFHVRLKNEIFLEPFSYANTNIDRSHKYGLELQDSWQITPAVSGHVNYSWTRSIIDRDDAGGGAYDGKELPGVPRHSLVLGLAVDVVEGGSLYLSHTWRSKAWAADDFDNDNAQKQRAYQSTDLTYRHRIGKGVELYGAVSNLFEHENGVWVGDDRIYPVSFERTWKLGARFSF</sequence>
<keyword evidence="8 11" id="KW-0472">Membrane</keyword>
<dbReference type="Gene3D" id="2.170.130.10">
    <property type="entry name" value="TonB-dependent receptor, plug domain"/>
    <property type="match status" value="1"/>
</dbReference>
<dbReference type="EMBL" id="AM406670">
    <property type="protein sequence ID" value="CAL96172.1"/>
    <property type="molecule type" value="Genomic_DNA"/>
</dbReference>
<organism evidence="17 18">
    <name type="scientific">Azoarcus sp. (strain BH72)</name>
    <dbReference type="NCBI Taxonomy" id="418699"/>
    <lineage>
        <taxon>Bacteria</taxon>
        <taxon>Pseudomonadati</taxon>
        <taxon>Pseudomonadota</taxon>
        <taxon>Betaproteobacteria</taxon>
        <taxon>Rhodocyclales</taxon>
        <taxon>Zoogloeaceae</taxon>
        <taxon>Azoarcus</taxon>
    </lineage>
</organism>
<keyword evidence="4 11" id="KW-1134">Transmembrane beta strand</keyword>
<evidence type="ECO:0000256" key="8">
    <source>
        <dbReference type="ARBA" id="ARBA00023136"/>
    </source>
</evidence>
<dbReference type="Proteomes" id="UP000002588">
    <property type="component" value="Chromosome"/>
</dbReference>
<dbReference type="InterPro" id="IPR000531">
    <property type="entry name" value="Beta-barrel_TonB"/>
</dbReference>
<evidence type="ECO:0000313" key="18">
    <source>
        <dbReference type="Proteomes" id="UP000002588"/>
    </source>
</evidence>
<reference evidence="17 18" key="1">
    <citation type="journal article" date="2006" name="Nat. Biotechnol.">
        <title>Complete genome of the mutualistic, N2-fixing grass endophyte Azoarcus sp. strain BH72.</title>
        <authorList>
            <person name="Krause A."/>
            <person name="Ramakumar A."/>
            <person name="Bartels D."/>
            <person name="Battistoni F."/>
            <person name="Bekel T."/>
            <person name="Boch J."/>
            <person name="Boehm M."/>
            <person name="Friedrich F."/>
            <person name="Hurek T."/>
            <person name="Krause L."/>
            <person name="Linke B."/>
            <person name="McHardy A.C."/>
            <person name="Sarkar A."/>
            <person name="Schneiker S."/>
            <person name="Syed A.A."/>
            <person name="Thauer R."/>
            <person name="Vorhoelter F.-J."/>
            <person name="Weidner S."/>
            <person name="Puehler A."/>
            <person name="Reinhold-Hurek B."/>
            <person name="Kaiser O."/>
            <person name="Goesmann A."/>
        </authorList>
    </citation>
    <scope>NUCLEOTIDE SEQUENCE [LARGE SCALE GENOMIC DNA]</scope>
    <source>
        <strain evidence="17 18">BH72</strain>
    </source>
</reference>
<dbReference type="SUPFAM" id="SSF56935">
    <property type="entry name" value="Porins"/>
    <property type="match status" value="1"/>
</dbReference>
<evidence type="ECO:0000256" key="13">
    <source>
        <dbReference type="SAM" id="MobiDB-lite"/>
    </source>
</evidence>
<evidence type="ECO:0000256" key="12">
    <source>
        <dbReference type="RuleBase" id="RU003357"/>
    </source>
</evidence>
<evidence type="ECO:0000256" key="2">
    <source>
        <dbReference type="ARBA" id="ARBA00009810"/>
    </source>
</evidence>
<feature type="region of interest" description="Disordered" evidence="13">
    <location>
        <begin position="197"/>
        <end position="221"/>
    </location>
</feature>
<dbReference type="Pfam" id="PF00593">
    <property type="entry name" value="TonB_dep_Rec_b-barrel"/>
    <property type="match status" value="1"/>
</dbReference>
<feature type="domain" description="TonB-dependent receptor-like beta-barrel" evidence="15">
    <location>
        <begin position="260"/>
        <end position="615"/>
    </location>
</feature>
<keyword evidence="3 11" id="KW-0813">Transport</keyword>
<feature type="compositionally biased region" description="Basic and acidic residues" evidence="13">
    <location>
        <begin position="199"/>
        <end position="217"/>
    </location>
</feature>
<dbReference type="CDD" id="cd01347">
    <property type="entry name" value="ligand_gated_channel"/>
    <property type="match status" value="1"/>
</dbReference>
<dbReference type="AlphaFoldDB" id="A1KBG6"/>
<keyword evidence="7 12" id="KW-0798">TonB box</keyword>
<dbReference type="PANTHER" id="PTHR30069">
    <property type="entry name" value="TONB-DEPENDENT OUTER MEMBRANE RECEPTOR"/>
    <property type="match status" value="1"/>
</dbReference>
<dbReference type="GO" id="GO:0044718">
    <property type="term" value="P:siderophore transmembrane transport"/>
    <property type="evidence" value="ECO:0007669"/>
    <property type="project" value="TreeGrafter"/>
</dbReference>
<dbReference type="RefSeq" id="WP_011767278.1">
    <property type="nucleotide sequence ID" value="NC_008702.1"/>
</dbReference>
<dbReference type="GO" id="GO:0015344">
    <property type="term" value="F:siderophore uptake transmembrane transporter activity"/>
    <property type="evidence" value="ECO:0007669"/>
    <property type="project" value="TreeGrafter"/>
</dbReference>
<evidence type="ECO:0000256" key="14">
    <source>
        <dbReference type="SAM" id="SignalP"/>
    </source>
</evidence>
<comment type="similarity">
    <text evidence="2 11 12">Belongs to the TonB-dependent receptor family.</text>
</comment>
<keyword evidence="9 17" id="KW-0675">Receptor</keyword>
<evidence type="ECO:0000256" key="4">
    <source>
        <dbReference type="ARBA" id="ARBA00022452"/>
    </source>
</evidence>
<name>A1KBG6_AZOSB</name>
<keyword evidence="6 14" id="KW-0732">Signal</keyword>